<feature type="compositionally biased region" description="Low complexity" evidence="5">
    <location>
        <begin position="76"/>
        <end position="85"/>
    </location>
</feature>
<feature type="transmembrane region" description="Helical" evidence="6">
    <location>
        <begin position="241"/>
        <end position="265"/>
    </location>
</feature>
<feature type="transmembrane region" description="Helical" evidence="6">
    <location>
        <begin position="285"/>
        <end position="305"/>
    </location>
</feature>
<feature type="transmembrane region" description="Helical" evidence="6">
    <location>
        <begin position="432"/>
        <end position="456"/>
    </location>
</feature>
<evidence type="ECO:0000259" key="7">
    <source>
        <dbReference type="Pfam" id="PF00520"/>
    </source>
</evidence>
<evidence type="ECO:0000256" key="6">
    <source>
        <dbReference type="SAM" id="Phobius"/>
    </source>
</evidence>
<dbReference type="Proteomes" id="UP001189429">
    <property type="component" value="Unassembled WGS sequence"/>
</dbReference>
<feature type="transmembrane region" description="Helical" evidence="6">
    <location>
        <begin position="357"/>
        <end position="379"/>
    </location>
</feature>
<keyword evidence="9" id="KW-1185">Reference proteome</keyword>
<feature type="compositionally biased region" description="Basic and acidic residues" evidence="5">
    <location>
        <begin position="86"/>
        <end position="96"/>
    </location>
</feature>
<proteinExistence type="predicted"/>
<feature type="compositionally biased region" description="Basic and acidic residues" evidence="5">
    <location>
        <begin position="126"/>
        <end position="135"/>
    </location>
</feature>
<dbReference type="Gene3D" id="1.10.287.70">
    <property type="match status" value="1"/>
</dbReference>
<evidence type="ECO:0000256" key="4">
    <source>
        <dbReference type="ARBA" id="ARBA00023136"/>
    </source>
</evidence>
<dbReference type="SUPFAM" id="SSF81324">
    <property type="entry name" value="Voltage-gated potassium channels"/>
    <property type="match status" value="1"/>
</dbReference>
<dbReference type="Pfam" id="PF00520">
    <property type="entry name" value="Ion_trans"/>
    <property type="match status" value="1"/>
</dbReference>
<dbReference type="PANTHER" id="PTHR47823">
    <property type="entry name" value="ION_TRANS DOMAIN-CONTAINING PROTEIN"/>
    <property type="match status" value="1"/>
</dbReference>
<protein>
    <recommendedName>
        <fullName evidence="7">Ion transport domain-containing protein</fullName>
    </recommendedName>
</protein>
<evidence type="ECO:0000256" key="1">
    <source>
        <dbReference type="ARBA" id="ARBA00004141"/>
    </source>
</evidence>
<evidence type="ECO:0000256" key="2">
    <source>
        <dbReference type="ARBA" id="ARBA00022692"/>
    </source>
</evidence>
<dbReference type="SUPFAM" id="SSF51206">
    <property type="entry name" value="cAMP-binding domain-like"/>
    <property type="match status" value="1"/>
</dbReference>
<feature type="domain" description="Ion transport" evidence="7">
    <location>
        <begin position="210"/>
        <end position="462"/>
    </location>
</feature>
<evidence type="ECO:0000313" key="9">
    <source>
        <dbReference type="Proteomes" id="UP001189429"/>
    </source>
</evidence>
<reference evidence="8" key="1">
    <citation type="submission" date="2023-10" db="EMBL/GenBank/DDBJ databases">
        <authorList>
            <person name="Chen Y."/>
            <person name="Shah S."/>
            <person name="Dougan E. K."/>
            <person name="Thang M."/>
            <person name="Chan C."/>
        </authorList>
    </citation>
    <scope>NUCLEOTIDE SEQUENCE [LARGE SCALE GENOMIC DNA]</scope>
</reference>
<feature type="region of interest" description="Disordered" evidence="5">
    <location>
        <begin position="76"/>
        <end position="137"/>
    </location>
</feature>
<keyword evidence="2 6" id="KW-0812">Transmembrane</keyword>
<accession>A0ABN9VUM7</accession>
<evidence type="ECO:0000256" key="5">
    <source>
        <dbReference type="SAM" id="MobiDB-lite"/>
    </source>
</evidence>
<keyword evidence="4 6" id="KW-0472">Membrane</keyword>
<organism evidence="8 9">
    <name type="scientific">Prorocentrum cordatum</name>
    <dbReference type="NCBI Taxonomy" id="2364126"/>
    <lineage>
        <taxon>Eukaryota</taxon>
        <taxon>Sar</taxon>
        <taxon>Alveolata</taxon>
        <taxon>Dinophyceae</taxon>
        <taxon>Prorocentrales</taxon>
        <taxon>Prorocentraceae</taxon>
        <taxon>Prorocentrum</taxon>
    </lineage>
</organism>
<dbReference type="InterPro" id="IPR005821">
    <property type="entry name" value="Ion_trans_dom"/>
</dbReference>
<dbReference type="PANTHER" id="PTHR47823:SF9">
    <property type="entry name" value="CHROMOSOME UNDETERMINED SCAFFOLD_10, WHOLE GENOME SHOTGUN SEQUENCE"/>
    <property type="match status" value="1"/>
</dbReference>
<dbReference type="InterPro" id="IPR018490">
    <property type="entry name" value="cNMP-bd_dom_sf"/>
</dbReference>
<name>A0ABN9VUM7_9DINO</name>
<comment type="subcellular location">
    <subcellularLocation>
        <location evidence="1">Membrane</location>
        <topology evidence="1">Multi-pass membrane protein</topology>
    </subcellularLocation>
</comment>
<dbReference type="EMBL" id="CAUYUJ010017653">
    <property type="protein sequence ID" value="CAK0876649.1"/>
    <property type="molecule type" value="Genomic_DNA"/>
</dbReference>
<dbReference type="EMBL" id="CAUYUJ010017653">
    <property type="protein sequence ID" value="CAK0876648.1"/>
    <property type="molecule type" value="Genomic_DNA"/>
</dbReference>
<comment type="caution">
    <text evidence="8">The sequence shown here is derived from an EMBL/GenBank/DDBJ whole genome shotgun (WGS) entry which is preliminary data.</text>
</comment>
<evidence type="ECO:0000256" key="3">
    <source>
        <dbReference type="ARBA" id="ARBA00022989"/>
    </source>
</evidence>
<sequence>MEEPGAVPLGQLLAAALAAHERADAASRGVASELASAREHLAELEDRLPGRLVASEAGFGAGAASADTYKFEVTPAASARAAPPRGHADHPGEQALERPPPSSTPLEVVPASSRKSVEVVPAPSKRSAEARRPSEGSDLWHVWAQEARPLAPRRSDQAGNAQAVTDGLAHVRGGVAADFVEIDRDFSGHTRRRRSLEERIVLRPDSGVRTAWEVASLVLLSYDVIMMPLSMLDRIGVGGVYAYVELAITLFWTMGIGVSFISAYYDVGALEVRLTKIARRYLRGTFLFDVSIVSVDWLFTLASFLDNGAIRLLRLGKLVRFGKAARMLRLLRIMKVPRQLDALNDAMQSQTFSTAIGVGKAIAFIIILNHFVACIWYSLSNTLRDYGELAWVDALHNEGRDKAYFYTTSLHWSLTQSSSSMEIVPRNTGERVFVIVVVVSALLIFSSFVSGITSAMTHLRQHNNHRYTQLDYITRYLLDKKISGELSSRIAVFIRKYKFLAKHKVREQDVEVFQVLPTPLKRQLRLEAHGPVLCRQPFFYQLGEFDGEGLLAVCNNITELPQDMASELFTPSQDALDAYFLLHGHAEYDLDEETWFFEGKASRTVFCEAALWVRFAHPGRLFCRTSSEFLALSSATFRSVVPKRPMLHLTCCDYAQRFLLELHESGTYEQFDLGFHEFDTKQEMAQTTFEASFSFDVGDTTGGAAVSGQVSSHSDRKRSAFRGARASGLSRAAAPWDSA</sequence>
<gene>
    <name evidence="8" type="ORF">PCOR1329_LOCUS60950</name>
</gene>
<evidence type="ECO:0000313" key="8">
    <source>
        <dbReference type="EMBL" id="CAK0876648.1"/>
    </source>
</evidence>
<keyword evidence="3 6" id="KW-1133">Transmembrane helix</keyword>